<dbReference type="InterPro" id="IPR016181">
    <property type="entry name" value="Acyl_CoA_acyltransferase"/>
</dbReference>
<dbReference type="InterPro" id="IPR000182">
    <property type="entry name" value="GNAT_dom"/>
</dbReference>
<dbReference type="PROSITE" id="PS51186">
    <property type="entry name" value="GNAT"/>
    <property type="match status" value="1"/>
</dbReference>
<dbReference type="EMBL" id="CP134145">
    <property type="protein sequence ID" value="WNC71978.1"/>
    <property type="molecule type" value="Genomic_DNA"/>
</dbReference>
<evidence type="ECO:0000313" key="4">
    <source>
        <dbReference type="EMBL" id="WNC71978.1"/>
    </source>
</evidence>
<evidence type="ECO:0000256" key="2">
    <source>
        <dbReference type="ARBA" id="ARBA00023315"/>
    </source>
</evidence>
<dbReference type="Proteomes" id="UP001258994">
    <property type="component" value="Chromosome"/>
</dbReference>
<keyword evidence="5" id="KW-1185">Reference proteome</keyword>
<keyword evidence="2" id="KW-0012">Acyltransferase</keyword>
<dbReference type="InterPro" id="IPR050832">
    <property type="entry name" value="Bact_Acetyltransf"/>
</dbReference>
<keyword evidence="1" id="KW-0808">Transferase</keyword>
<evidence type="ECO:0000259" key="3">
    <source>
        <dbReference type="PROSITE" id="PS51186"/>
    </source>
</evidence>
<name>A0ABY9TT17_9GAMM</name>
<dbReference type="PANTHER" id="PTHR43877:SF2">
    <property type="entry name" value="AMINOALKYLPHOSPHONATE N-ACETYLTRANSFERASE-RELATED"/>
    <property type="match status" value="1"/>
</dbReference>
<feature type="domain" description="N-acetyltransferase" evidence="3">
    <location>
        <begin position="5"/>
        <end position="151"/>
    </location>
</feature>
<dbReference type="SUPFAM" id="SSF55729">
    <property type="entry name" value="Acyl-CoA N-acyltransferases (Nat)"/>
    <property type="match status" value="1"/>
</dbReference>
<proteinExistence type="predicted"/>
<dbReference type="Gene3D" id="3.40.630.30">
    <property type="match status" value="1"/>
</dbReference>
<dbReference type="RefSeq" id="WP_348391098.1">
    <property type="nucleotide sequence ID" value="NZ_CP134145.1"/>
</dbReference>
<gene>
    <name evidence="4" type="ORF">RGQ13_17945</name>
</gene>
<dbReference type="CDD" id="cd04301">
    <property type="entry name" value="NAT_SF"/>
    <property type="match status" value="1"/>
</dbReference>
<organism evidence="4 5">
    <name type="scientific">Thalassotalea psychrophila</name>
    <dbReference type="NCBI Taxonomy" id="3065647"/>
    <lineage>
        <taxon>Bacteria</taxon>
        <taxon>Pseudomonadati</taxon>
        <taxon>Pseudomonadota</taxon>
        <taxon>Gammaproteobacteria</taxon>
        <taxon>Alteromonadales</taxon>
        <taxon>Colwelliaceae</taxon>
        <taxon>Thalassotalea</taxon>
    </lineage>
</organism>
<dbReference type="PANTHER" id="PTHR43877">
    <property type="entry name" value="AMINOALKYLPHOSPHONATE N-ACETYLTRANSFERASE-RELATED-RELATED"/>
    <property type="match status" value="1"/>
</dbReference>
<dbReference type="Pfam" id="PF00583">
    <property type="entry name" value="Acetyltransf_1"/>
    <property type="match status" value="1"/>
</dbReference>
<accession>A0ABY9TT17</accession>
<reference evidence="5" key="1">
    <citation type="submission" date="2023-09" db="EMBL/GenBank/DDBJ databases">
        <authorList>
            <person name="Li S."/>
            <person name="Li X."/>
            <person name="Zhang C."/>
            <person name="Zhao Z."/>
        </authorList>
    </citation>
    <scope>NUCLEOTIDE SEQUENCE [LARGE SCALE GENOMIC DNA]</scope>
    <source>
        <strain evidence="5">SQ149</strain>
    </source>
</reference>
<sequence length="151" mass="17326">MDERLNIVKAGLEELEQVATLFDLYRQFYHQDANIELATNYIEQRMKTDSSVIYLALDKNKQALGFTQLYPSFCSVDATPIWILYDLFVDKNARQKGVGKALMAQALQLATETGASRIDLETAIDNKQAQALYEGLGYERDDEYYKYCLEL</sequence>
<evidence type="ECO:0000313" key="5">
    <source>
        <dbReference type="Proteomes" id="UP001258994"/>
    </source>
</evidence>
<evidence type="ECO:0000256" key="1">
    <source>
        <dbReference type="ARBA" id="ARBA00022679"/>
    </source>
</evidence>
<protein>
    <submittedName>
        <fullName evidence="4">GNAT family N-acetyltransferase</fullName>
    </submittedName>
</protein>